<name>A0A8J6ZNC7_DESMC</name>
<dbReference type="SUPFAM" id="SSF52540">
    <property type="entry name" value="P-loop containing nucleoside triphosphate hydrolases"/>
    <property type="match status" value="1"/>
</dbReference>
<reference evidence="3" key="1">
    <citation type="submission" date="2020-10" db="EMBL/GenBank/DDBJ databases">
        <authorList>
            <person name="Castelo-Branco R."/>
            <person name="Eusebio N."/>
            <person name="Adriana R."/>
            <person name="Vieira A."/>
            <person name="Brugerolle De Fraissinette N."/>
            <person name="Rezende De Castro R."/>
            <person name="Schneider M.P."/>
            <person name="Vasconcelos V."/>
            <person name="Leao P.N."/>
        </authorList>
    </citation>
    <scope>NUCLEOTIDE SEQUENCE</scope>
    <source>
        <strain evidence="3">LEGE 12446</strain>
    </source>
</reference>
<dbReference type="PANTHER" id="PTHR35023">
    <property type="entry name" value="CHELATASE-RELATED"/>
    <property type="match status" value="1"/>
</dbReference>
<dbReference type="Pfam" id="PF07728">
    <property type="entry name" value="AAA_5"/>
    <property type="match status" value="1"/>
</dbReference>
<evidence type="ECO:0000259" key="1">
    <source>
        <dbReference type="Pfam" id="PF07728"/>
    </source>
</evidence>
<comment type="caution">
    <text evidence="3">The sequence shown here is derived from an EMBL/GenBank/DDBJ whole genome shotgun (WGS) entry which is preliminary data.</text>
</comment>
<keyword evidence="4" id="KW-1185">Reference proteome</keyword>
<dbReference type="AlphaFoldDB" id="A0A8J6ZNC7"/>
<feature type="domain" description="ATPase dynein-related AAA" evidence="1">
    <location>
        <begin position="40"/>
        <end position="169"/>
    </location>
</feature>
<dbReference type="GO" id="GO:0016887">
    <property type="term" value="F:ATP hydrolysis activity"/>
    <property type="evidence" value="ECO:0007669"/>
    <property type="project" value="InterPro"/>
</dbReference>
<dbReference type="EMBL" id="JADEXS010000200">
    <property type="protein sequence ID" value="MBE9023847.1"/>
    <property type="molecule type" value="Genomic_DNA"/>
</dbReference>
<dbReference type="InterPro" id="IPR052989">
    <property type="entry name" value="Mg-chelatase_DI-like"/>
</dbReference>
<gene>
    <name evidence="3" type="ORF">IQ276_15845</name>
</gene>
<feature type="domain" description="ChlI/MoxR AAA lid" evidence="2">
    <location>
        <begin position="244"/>
        <end position="295"/>
    </location>
</feature>
<dbReference type="CDD" id="cd00009">
    <property type="entry name" value="AAA"/>
    <property type="match status" value="1"/>
</dbReference>
<sequence>MSVKSISPKLANILPYTLIVGQERVKLALELAYIAPRIGGVLLSGQRGTAKSTAVRAFTRMMYDKLPVTLPINATEDRVVGGWRIDKLMQSKPEPQPGLLKDADKSLLYIDEVNLLDDHIVNIILDVTSTGVLEVQRDGQNKQLSVSFTLVGTMNPEEGGLRPQLLDRFGLMVSVTAETNVDERVKILETVLEFDRAVTEFKSGKSSPYINDALQEDKKRKDVLEKAREKFSSVTMPENISRNCVNLALRVQAEGHRGDYIIALAARAYAALHGVEEVTNEHVAAVAQLALQHRHPEGLQDNKMLWNEKYQLIVRDILNLEGD</sequence>
<dbReference type="Gene3D" id="3.40.50.300">
    <property type="entry name" value="P-loop containing nucleotide triphosphate hydrolases"/>
    <property type="match status" value="2"/>
</dbReference>
<protein>
    <submittedName>
        <fullName evidence="3">AAA family ATPase</fullName>
    </submittedName>
</protein>
<dbReference type="RefSeq" id="WP_193917768.1">
    <property type="nucleotide sequence ID" value="NZ_JADEXS020000001.1"/>
</dbReference>
<dbReference type="Gene3D" id="1.10.8.80">
    <property type="entry name" value="Magnesium chelatase subunit I, C-Terminal domain"/>
    <property type="match status" value="1"/>
</dbReference>
<dbReference type="GO" id="GO:0005524">
    <property type="term" value="F:ATP binding"/>
    <property type="evidence" value="ECO:0007669"/>
    <property type="project" value="InterPro"/>
</dbReference>
<dbReference type="PANTHER" id="PTHR35023:SF1">
    <property type="entry name" value="MG-PROTOPORPHYRIN IX CHELATASE"/>
    <property type="match status" value="1"/>
</dbReference>
<organism evidence="3 4">
    <name type="scientific">Desmonostoc muscorum LEGE 12446</name>
    <dbReference type="NCBI Taxonomy" id="1828758"/>
    <lineage>
        <taxon>Bacteria</taxon>
        <taxon>Bacillati</taxon>
        <taxon>Cyanobacteriota</taxon>
        <taxon>Cyanophyceae</taxon>
        <taxon>Nostocales</taxon>
        <taxon>Nostocaceae</taxon>
        <taxon>Desmonostoc</taxon>
    </lineage>
</organism>
<dbReference type="InterPro" id="IPR041628">
    <property type="entry name" value="ChlI/MoxR_AAA_lid"/>
</dbReference>
<dbReference type="Proteomes" id="UP000622533">
    <property type="component" value="Unassembled WGS sequence"/>
</dbReference>
<evidence type="ECO:0000313" key="4">
    <source>
        <dbReference type="Proteomes" id="UP000622533"/>
    </source>
</evidence>
<proteinExistence type="predicted"/>
<dbReference type="Pfam" id="PF17863">
    <property type="entry name" value="AAA_lid_2"/>
    <property type="match status" value="1"/>
</dbReference>
<evidence type="ECO:0000259" key="2">
    <source>
        <dbReference type="Pfam" id="PF17863"/>
    </source>
</evidence>
<accession>A0A8J6ZNC7</accession>
<dbReference type="InterPro" id="IPR027417">
    <property type="entry name" value="P-loop_NTPase"/>
</dbReference>
<dbReference type="InterPro" id="IPR011704">
    <property type="entry name" value="ATPase_dyneun-rel_AAA"/>
</dbReference>
<evidence type="ECO:0000313" key="3">
    <source>
        <dbReference type="EMBL" id="MBE9023847.1"/>
    </source>
</evidence>